<evidence type="ECO:0000256" key="1">
    <source>
        <dbReference type="SAM" id="MobiDB-lite"/>
    </source>
</evidence>
<sequence length="102" mass="11604">MEAEDVRGRAKQSLDFGCVYYPVSLTNGPRQFAQSWDANPKGHVFPLFVQIRKFSADSFVQLLPTVANIEKLKGDSSQGDYNWNEEIDDEADDLQQDHPQNK</sequence>
<name>A0ABR2RHX0_9ROSI</name>
<dbReference type="Proteomes" id="UP001396334">
    <property type="component" value="Unassembled WGS sequence"/>
</dbReference>
<keyword evidence="3" id="KW-1185">Reference proteome</keyword>
<proteinExistence type="predicted"/>
<comment type="caution">
    <text evidence="2">The sequence shown here is derived from an EMBL/GenBank/DDBJ whole genome shotgun (WGS) entry which is preliminary data.</text>
</comment>
<feature type="region of interest" description="Disordered" evidence="1">
    <location>
        <begin position="73"/>
        <end position="102"/>
    </location>
</feature>
<organism evidence="2 3">
    <name type="scientific">Hibiscus sabdariffa</name>
    <name type="common">roselle</name>
    <dbReference type="NCBI Taxonomy" id="183260"/>
    <lineage>
        <taxon>Eukaryota</taxon>
        <taxon>Viridiplantae</taxon>
        <taxon>Streptophyta</taxon>
        <taxon>Embryophyta</taxon>
        <taxon>Tracheophyta</taxon>
        <taxon>Spermatophyta</taxon>
        <taxon>Magnoliopsida</taxon>
        <taxon>eudicotyledons</taxon>
        <taxon>Gunneridae</taxon>
        <taxon>Pentapetalae</taxon>
        <taxon>rosids</taxon>
        <taxon>malvids</taxon>
        <taxon>Malvales</taxon>
        <taxon>Malvaceae</taxon>
        <taxon>Malvoideae</taxon>
        <taxon>Hibiscus</taxon>
    </lineage>
</organism>
<dbReference type="EMBL" id="JBBPBN010000022">
    <property type="protein sequence ID" value="KAK9012482.1"/>
    <property type="molecule type" value="Genomic_DNA"/>
</dbReference>
<reference evidence="2 3" key="1">
    <citation type="journal article" date="2024" name="G3 (Bethesda)">
        <title>Genome assembly of Hibiscus sabdariffa L. provides insights into metabolisms of medicinal natural products.</title>
        <authorList>
            <person name="Kim T."/>
        </authorList>
    </citation>
    <scope>NUCLEOTIDE SEQUENCE [LARGE SCALE GENOMIC DNA]</scope>
    <source>
        <strain evidence="2">TK-2024</strain>
        <tissue evidence="2">Old leaves</tissue>
    </source>
</reference>
<gene>
    <name evidence="2" type="ORF">V6N11_040532</name>
</gene>
<evidence type="ECO:0000313" key="3">
    <source>
        <dbReference type="Proteomes" id="UP001396334"/>
    </source>
</evidence>
<evidence type="ECO:0000313" key="2">
    <source>
        <dbReference type="EMBL" id="KAK9012482.1"/>
    </source>
</evidence>
<accession>A0ABR2RHX0</accession>
<feature type="compositionally biased region" description="Acidic residues" evidence="1">
    <location>
        <begin position="83"/>
        <end position="94"/>
    </location>
</feature>
<protein>
    <submittedName>
        <fullName evidence="2">Uncharacterized protein</fullName>
    </submittedName>
</protein>